<dbReference type="Proteomes" id="UP000306584">
    <property type="component" value="Unassembled WGS sequence"/>
</dbReference>
<proteinExistence type="inferred from homology"/>
<feature type="compositionally biased region" description="Polar residues" evidence="5">
    <location>
        <begin position="152"/>
        <end position="164"/>
    </location>
</feature>
<feature type="compositionally biased region" description="Low complexity" evidence="5">
    <location>
        <begin position="218"/>
        <end position="231"/>
    </location>
</feature>
<feature type="region of interest" description="Disordered" evidence="5">
    <location>
        <begin position="356"/>
        <end position="433"/>
    </location>
</feature>
<dbReference type="Pfam" id="PF03109">
    <property type="entry name" value="ABC1"/>
    <property type="match status" value="1"/>
</dbReference>
<feature type="compositionally biased region" description="Basic and acidic residues" evidence="5">
    <location>
        <begin position="256"/>
        <end position="270"/>
    </location>
</feature>
<dbReference type="SUPFAM" id="SSF56112">
    <property type="entry name" value="Protein kinase-like (PK-like)"/>
    <property type="match status" value="1"/>
</dbReference>
<evidence type="ECO:0000256" key="3">
    <source>
        <dbReference type="ARBA" id="ARBA00022741"/>
    </source>
</evidence>
<feature type="compositionally biased region" description="Low complexity" evidence="5">
    <location>
        <begin position="404"/>
        <end position="419"/>
    </location>
</feature>
<sequence length="882" mass="96403">MAGRRLLDAARLFSASGSIAKHHFNIRAQQWELFTQTSSLAKAVKNQTDRVTLTARAAYALSRRVNETGPTYTQTSRHEEPIPREETVQGADRTDIHEEGLSQDHHWERSEENAAAEAPPKDDLHITQEKARRHPLPDGTIPPEGAILDPSPSRQGTDTFNQRPVTDAPKDPLAEQQSIIKDLHPAESGASTIPTPATQDSHADHTVKMQRMAEFQIPSVSGSSQSISTPGQDTFNTRPTESSVELSSLPRTKIPKSVEDTQGGDDHVKDGQINQDVFYSSKGHPAQPPIPKQEAIPAQDEAPEGINTDIFHSPRVASLLNSGGREDRRKAYELKMKAARKGSAQPIQQSIKAENNNADTFSARPGVSSPESPTSTPVAEPVAPVAPVAEAKSQTSDKETQELADAMAADATAASSSPALESDKPATPYQLRESAVPSSRFGRLWQYGGLATSMAFGAVGESLRRVTGGAAAAASGSLLLSPANMERLVAKLSRMRGAALKLGQMMSFQDSKMLPPAINAVLQRVQDSADYMPPWQRNKQLAANLGADWKDLFSSFEDVPIAAASIGQVHRATLASNGREVAVKIQYPGVRGSIDSDLNNLSLLLTASRLLPPGLFLDKTIANARTELGWECDYTREAECGTRFASLLKDEAATFRVPEVFLEACGPEVLTAELMRGKGVTKIPDLSQEERDWIGTQVLRLCLRELMEWRFMQTDPNWTNFLYNRGNSASERRLELLDFGASREFPETFVTPYVQLLIAASTHDRTACRDLSIKLGYLTGAESDAMLTAHVDSILTLAEPFDSGRASEFYDFKNQTITDRVREKIGLMVRERLAPPPEETYSLHRKLSGAFLLCARLGANVPAKKLFEDAVAKWRGTRGEKA</sequence>
<dbReference type="InterPro" id="IPR051409">
    <property type="entry name" value="Atypical_kinase_ADCK"/>
</dbReference>
<feature type="compositionally biased region" description="Polar residues" evidence="5">
    <location>
        <begin position="232"/>
        <end position="250"/>
    </location>
</feature>
<comment type="caution">
    <text evidence="7">The sequence shown here is derived from an EMBL/GenBank/DDBJ whole genome shotgun (WGS) entry which is preliminary data.</text>
</comment>
<feature type="compositionally biased region" description="Basic and acidic residues" evidence="5">
    <location>
        <begin position="119"/>
        <end position="130"/>
    </location>
</feature>
<organism evidence="7 8">
    <name type="scientific">Aureobasidium pullulans</name>
    <name type="common">Black yeast</name>
    <name type="synonym">Pullularia pullulans</name>
    <dbReference type="NCBI Taxonomy" id="5580"/>
    <lineage>
        <taxon>Eukaryota</taxon>
        <taxon>Fungi</taxon>
        <taxon>Dikarya</taxon>
        <taxon>Ascomycota</taxon>
        <taxon>Pezizomycotina</taxon>
        <taxon>Dothideomycetes</taxon>
        <taxon>Dothideomycetidae</taxon>
        <taxon>Dothideales</taxon>
        <taxon>Saccotheciaceae</taxon>
        <taxon>Aureobasidium</taxon>
    </lineage>
</organism>
<gene>
    <name evidence="7" type="ORF">D6D01_02890</name>
</gene>
<feature type="region of interest" description="Disordered" evidence="5">
    <location>
        <begin position="64"/>
        <end position="174"/>
    </location>
</feature>
<dbReference type="GO" id="GO:0005524">
    <property type="term" value="F:ATP binding"/>
    <property type="evidence" value="ECO:0007669"/>
    <property type="project" value="UniProtKB-KW"/>
</dbReference>
<feature type="region of interest" description="Disordered" evidence="5">
    <location>
        <begin position="218"/>
        <end position="271"/>
    </location>
</feature>
<dbReference type="InterPro" id="IPR004147">
    <property type="entry name" value="ABC1_dom"/>
</dbReference>
<comment type="similarity">
    <text evidence="1">Belongs to the protein kinase superfamily. ADCK protein kinase family.</text>
</comment>
<dbReference type="PANTHER" id="PTHR43851:SF3">
    <property type="entry name" value="COENZYME Q8"/>
    <property type="match status" value="1"/>
</dbReference>
<feature type="compositionally biased region" description="Low complexity" evidence="5">
    <location>
        <begin position="367"/>
        <end position="391"/>
    </location>
</feature>
<dbReference type="GO" id="GO:0016740">
    <property type="term" value="F:transferase activity"/>
    <property type="evidence" value="ECO:0007669"/>
    <property type="project" value="UniProtKB-KW"/>
</dbReference>
<evidence type="ECO:0000256" key="1">
    <source>
        <dbReference type="ARBA" id="ARBA00009670"/>
    </source>
</evidence>
<evidence type="ECO:0000256" key="2">
    <source>
        <dbReference type="ARBA" id="ARBA00022679"/>
    </source>
</evidence>
<dbReference type="CDD" id="cd13970">
    <property type="entry name" value="ABC1_ADCK3"/>
    <property type="match status" value="1"/>
</dbReference>
<evidence type="ECO:0000313" key="7">
    <source>
        <dbReference type="EMBL" id="THY31586.1"/>
    </source>
</evidence>
<keyword evidence="2" id="KW-0808">Transferase</keyword>
<reference evidence="7 8" key="1">
    <citation type="submission" date="2018-10" db="EMBL/GenBank/DDBJ databases">
        <title>Fifty Aureobasidium pullulans genomes reveal a recombining polyextremotolerant generalist.</title>
        <authorList>
            <person name="Gostincar C."/>
            <person name="Turk M."/>
            <person name="Zajc J."/>
            <person name="Gunde-Cimerman N."/>
        </authorList>
    </citation>
    <scope>NUCLEOTIDE SEQUENCE [LARGE SCALE GENOMIC DNA]</scope>
    <source>
        <strain evidence="7 8">EXF-6604</strain>
    </source>
</reference>
<evidence type="ECO:0000259" key="6">
    <source>
        <dbReference type="Pfam" id="PF03109"/>
    </source>
</evidence>
<dbReference type="PANTHER" id="PTHR43851">
    <property type="match status" value="1"/>
</dbReference>
<feature type="domain" description="ABC1 atypical kinase-like" evidence="6">
    <location>
        <begin position="524"/>
        <end position="770"/>
    </location>
</feature>
<evidence type="ECO:0000256" key="4">
    <source>
        <dbReference type="ARBA" id="ARBA00022840"/>
    </source>
</evidence>
<keyword evidence="4" id="KW-0067">ATP-binding</keyword>
<dbReference type="InterPro" id="IPR011009">
    <property type="entry name" value="Kinase-like_dom_sf"/>
</dbReference>
<protein>
    <submittedName>
        <fullName evidence="7">ABC1-domain-containing protein</fullName>
    </submittedName>
</protein>
<dbReference type="EMBL" id="QZBD01000072">
    <property type="protein sequence ID" value="THY31586.1"/>
    <property type="molecule type" value="Genomic_DNA"/>
</dbReference>
<dbReference type="AlphaFoldDB" id="A0A4S9LPL3"/>
<accession>A0A4S9LPL3</accession>
<dbReference type="GO" id="GO:0006744">
    <property type="term" value="P:ubiquinone biosynthetic process"/>
    <property type="evidence" value="ECO:0007669"/>
    <property type="project" value="TreeGrafter"/>
</dbReference>
<name>A0A4S9LPL3_AURPU</name>
<evidence type="ECO:0000256" key="5">
    <source>
        <dbReference type="SAM" id="MobiDB-lite"/>
    </source>
</evidence>
<keyword evidence="3" id="KW-0547">Nucleotide-binding</keyword>
<dbReference type="InterPro" id="IPR034646">
    <property type="entry name" value="ADCK3_dom"/>
</dbReference>
<evidence type="ECO:0000313" key="8">
    <source>
        <dbReference type="Proteomes" id="UP000306584"/>
    </source>
</evidence>
<feature type="compositionally biased region" description="Basic and acidic residues" evidence="5">
    <location>
        <begin position="76"/>
        <end position="112"/>
    </location>
</feature>